<dbReference type="Pfam" id="PF00072">
    <property type="entry name" value="Response_reg"/>
    <property type="match status" value="1"/>
</dbReference>
<feature type="domain" description="Response regulatory" evidence="2">
    <location>
        <begin position="305"/>
        <end position="421"/>
    </location>
</feature>
<evidence type="ECO:0000259" key="4">
    <source>
        <dbReference type="PROSITE" id="PS50887"/>
    </source>
</evidence>
<comment type="caution">
    <text evidence="5">The sequence shown here is derived from an EMBL/GenBank/DDBJ whole genome shotgun (WGS) entry which is preliminary data.</text>
</comment>
<name>G2DBG7_9GAMM</name>
<dbReference type="InterPro" id="IPR029787">
    <property type="entry name" value="Nucleotide_cyclase"/>
</dbReference>
<dbReference type="SMART" id="SM00448">
    <property type="entry name" value="REC"/>
    <property type="match status" value="1"/>
</dbReference>
<dbReference type="Proteomes" id="UP000004491">
    <property type="component" value="Unassembled WGS sequence"/>
</dbReference>
<dbReference type="InterPro" id="IPR000160">
    <property type="entry name" value="GGDEF_dom"/>
</dbReference>
<dbReference type="InterPro" id="IPR043128">
    <property type="entry name" value="Rev_trsase/Diguanyl_cyclase"/>
</dbReference>
<dbReference type="Gene3D" id="3.40.50.2300">
    <property type="match status" value="1"/>
</dbReference>
<dbReference type="InterPro" id="IPR001789">
    <property type="entry name" value="Sig_transdc_resp-reg_receiver"/>
</dbReference>
<dbReference type="SUPFAM" id="SSF47226">
    <property type="entry name" value="Histidine-containing phosphotransfer domain, HPT domain"/>
    <property type="match status" value="1"/>
</dbReference>
<feature type="domain" description="EAL" evidence="3">
    <location>
        <begin position="609"/>
        <end position="856"/>
    </location>
</feature>
<dbReference type="PROSITE" id="PS50883">
    <property type="entry name" value="EAL"/>
    <property type="match status" value="1"/>
</dbReference>
<dbReference type="PROSITE" id="PS50887">
    <property type="entry name" value="GGDEF"/>
    <property type="match status" value="1"/>
</dbReference>
<dbReference type="PROSITE" id="PS50110">
    <property type="entry name" value="RESPONSE_REGULATORY"/>
    <property type="match status" value="1"/>
</dbReference>
<dbReference type="CDD" id="cd01949">
    <property type="entry name" value="GGDEF"/>
    <property type="match status" value="1"/>
</dbReference>
<keyword evidence="6" id="KW-1185">Reference proteome</keyword>
<evidence type="ECO:0000256" key="1">
    <source>
        <dbReference type="PROSITE-ProRule" id="PRU00169"/>
    </source>
</evidence>
<dbReference type="Pfam" id="PF00563">
    <property type="entry name" value="EAL"/>
    <property type="match status" value="1"/>
</dbReference>
<reference evidence="5" key="1">
    <citation type="journal article" date="2011" name="ISME J.">
        <title>The endosymbionts of the deep-sea tubeworms Riftia pachyptila and Tevnia jerichonana share an identical physiology as revealed by proteogenomic analyses.</title>
        <authorList>
            <person name="Gardebrecht A."/>
            <person name="Markert S."/>
            <person name="Felbeck H."/>
            <person name="Thuermer A."/>
            <person name="Albrecht D."/>
            <person name="Wollherr A."/>
            <person name="Kabisch J."/>
            <person name="Lehmann R."/>
            <person name="Daniel R."/>
            <person name="Liesegang H."/>
            <person name="Hecker M."/>
            <person name="Sievert S.M."/>
            <person name="Schweder T."/>
        </authorList>
    </citation>
    <scope>NUCLEOTIDE SEQUENCE [LARGE SCALE GENOMIC DNA]</scope>
</reference>
<dbReference type="Gene3D" id="3.20.20.450">
    <property type="entry name" value="EAL domain"/>
    <property type="match status" value="1"/>
</dbReference>
<sequence>MLPIFAMLPLPPDAPSGYHPRLKGTERMTILRKRKTSYCMTIANNAAVKARKAELLQAFLRQVPGRVAAILENWHRLVQSDWDSSTLANLRERIYTLAEAGGKFGVRQIKQSAQSLETHLGEYAETNSKPHHDDIVALDGLIHAFKQAALQACDLSQNHDLSSSSELNEMERMVDTQKAYLLGIDSNLVPGLEKALTSHQFNVQSLIDARSAIERYHRHEPCVLISHIDWLDELYPETKSGGLWKQEDGSRQLPVAFIAESSDLQTRLKAMRTEASAFWSTPVEPLAVANRMQQLAAPKRSNADRVMIVDDDPAQADFAVAILRKAGFETHAVTDPLRVMEALQTFKPDLILMDLYMPGASGTELTTVIREQPEYVDTPIVFLSGEQDLDKQLMALSFGGEDFLAKPIGPKHLISTVRNRIKRARAILRKSGTPSRRDIATDLYSRSYLFERIAALQSSGKDSNEVPAAFYLEIDSPEEILDAVGIGGMDAVLTDTGKTISIELQPHDVLARFGDASLALVASRSSIDELKQLAEQLGRKVEEQIIEVDNKSLGVTLSTGICPINNFKMDPETIISRALGASRKALKKGGNQVHLYTPSKSELDAQDKNDSIAVLIQEAMKNRYFQVYYQPMVALQGSAAPHYQTLIRLQAPDGELLTAAAFIPTAERIGVISKLDHWTTQQALGMIHEHRRKNMAIHLFVSQSVELMTNMERMAWLQDQHRIGNLHEGDLTFEFPVSAVVQNIKPAQICIDTLAKMGISVLLTGVRGTPDCQRVMKHVNIRYIKLDRRMLDGSAENLKELISLAHELKIKVIAPQVEDPRSIAQLWSSDADFVQGQLCAAPGKQSELRLQRISAPLIRQLRPRLPLGWTLLPQATGC</sequence>
<dbReference type="NCBIfam" id="TIGR00254">
    <property type="entry name" value="GGDEF"/>
    <property type="match status" value="1"/>
</dbReference>
<organism evidence="5 6">
    <name type="scientific">endosymbiont of Riftia pachyptila</name>
    <name type="common">vent Ph05</name>
    <dbReference type="NCBI Taxonomy" id="1048808"/>
    <lineage>
        <taxon>Bacteria</taxon>
        <taxon>Pseudomonadati</taxon>
        <taxon>Pseudomonadota</taxon>
        <taxon>Gammaproteobacteria</taxon>
        <taxon>sulfur-oxidizing symbionts</taxon>
    </lineage>
</organism>
<dbReference type="PANTHER" id="PTHR33121:SF23">
    <property type="entry name" value="CYCLIC DI-GMP PHOSPHODIESTERASE PDEB"/>
    <property type="match status" value="1"/>
</dbReference>
<dbReference type="SUPFAM" id="SSF141868">
    <property type="entry name" value="EAL domain-like"/>
    <property type="match status" value="1"/>
</dbReference>
<dbReference type="InterPro" id="IPR011006">
    <property type="entry name" value="CheY-like_superfamily"/>
</dbReference>
<dbReference type="Gene3D" id="3.30.70.270">
    <property type="match status" value="1"/>
</dbReference>
<dbReference type="PANTHER" id="PTHR33121">
    <property type="entry name" value="CYCLIC DI-GMP PHOSPHODIESTERASE PDEF"/>
    <property type="match status" value="1"/>
</dbReference>
<proteinExistence type="predicted"/>
<dbReference type="InterPro" id="IPR036641">
    <property type="entry name" value="HPT_dom_sf"/>
</dbReference>
<dbReference type="SUPFAM" id="SSF52172">
    <property type="entry name" value="CheY-like"/>
    <property type="match status" value="1"/>
</dbReference>
<feature type="modified residue" description="4-aspartylphosphate" evidence="1">
    <location>
        <position position="354"/>
    </location>
</feature>
<protein>
    <submittedName>
        <fullName evidence="5">Response regulator receiver protein</fullName>
    </submittedName>
</protein>
<dbReference type="GO" id="GO:0071111">
    <property type="term" value="F:cyclic-guanylate-specific phosphodiesterase activity"/>
    <property type="evidence" value="ECO:0007669"/>
    <property type="project" value="InterPro"/>
</dbReference>
<evidence type="ECO:0000259" key="3">
    <source>
        <dbReference type="PROSITE" id="PS50883"/>
    </source>
</evidence>
<dbReference type="SUPFAM" id="SSF55073">
    <property type="entry name" value="Nucleotide cyclase"/>
    <property type="match status" value="1"/>
</dbReference>
<dbReference type="InterPro" id="IPR035919">
    <property type="entry name" value="EAL_sf"/>
</dbReference>
<accession>G2DBG7</accession>
<keyword evidence="1" id="KW-0597">Phosphoprotein</keyword>
<dbReference type="Pfam" id="PF00990">
    <property type="entry name" value="GGDEF"/>
    <property type="match status" value="1"/>
</dbReference>
<feature type="domain" description="GGDEF" evidence="4">
    <location>
        <begin position="465"/>
        <end position="598"/>
    </location>
</feature>
<dbReference type="CDD" id="cd01948">
    <property type="entry name" value="EAL"/>
    <property type="match status" value="1"/>
</dbReference>
<dbReference type="InterPro" id="IPR050706">
    <property type="entry name" value="Cyclic-di-GMP_PDE-like"/>
</dbReference>
<dbReference type="EMBL" id="AFOC01000018">
    <property type="protein sequence ID" value="EGV52033.1"/>
    <property type="molecule type" value="Genomic_DNA"/>
</dbReference>
<dbReference type="SMART" id="SM00052">
    <property type="entry name" value="EAL"/>
    <property type="match status" value="1"/>
</dbReference>
<gene>
    <name evidence="5" type="ORF">Rifp1Sym_ar00180</name>
</gene>
<dbReference type="InterPro" id="IPR001633">
    <property type="entry name" value="EAL_dom"/>
</dbReference>
<dbReference type="GO" id="GO:0000160">
    <property type="term" value="P:phosphorelay signal transduction system"/>
    <property type="evidence" value="ECO:0007669"/>
    <property type="project" value="InterPro"/>
</dbReference>
<evidence type="ECO:0000313" key="5">
    <source>
        <dbReference type="EMBL" id="EGV52033.1"/>
    </source>
</evidence>
<dbReference type="SMART" id="SM00267">
    <property type="entry name" value="GGDEF"/>
    <property type="match status" value="1"/>
</dbReference>
<dbReference type="Gene3D" id="1.20.120.160">
    <property type="entry name" value="HPT domain"/>
    <property type="match status" value="1"/>
</dbReference>
<evidence type="ECO:0000259" key="2">
    <source>
        <dbReference type="PROSITE" id="PS50110"/>
    </source>
</evidence>
<evidence type="ECO:0000313" key="6">
    <source>
        <dbReference type="Proteomes" id="UP000004491"/>
    </source>
</evidence>
<dbReference type="AlphaFoldDB" id="G2DBG7"/>